<dbReference type="GeneID" id="68094070"/>
<dbReference type="Gene3D" id="3.30.420.10">
    <property type="entry name" value="Ribonuclease H-like superfamily/Ribonuclease H"/>
    <property type="match status" value="1"/>
</dbReference>
<dbReference type="RefSeq" id="XP_044551274.1">
    <property type="nucleotide sequence ID" value="XM_044690941.1"/>
</dbReference>
<dbReference type="InterPro" id="IPR012337">
    <property type="entry name" value="RNaseH-like_sf"/>
</dbReference>
<dbReference type="SUPFAM" id="SSF53098">
    <property type="entry name" value="Ribonuclease H-like"/>
    <property type="match status" value="1"/>
</dbReference>
<gene>
    <name evidence="1" type="ORF">C9374_001614</name>
</gene>
<keyword evidence="2" id="KW-1185">Reference proteome</keyword>
<dbReference type="GO" id="GO:0003676">
    <property type="term" value="F:nucleic acid binding"/>
    <property type="evidence" value="ECO:0007669"/>
    <property type="project" value="InterPro"/>
</dbReference>
<sequence length="455" mass="54407">MKRVFKGLIRCCTRLSSLQFMHSRLLTERYFNTWQSLSRKKKIRTHEDWEKDIIHPQGFYDFGRKETTHDKIWRERNEKDLQQAMVELDKYPEEVEKISKEIEKHLKRNLGLIGDRDLTALLYLTLPFMKSFVEETLGLVDPYPIFYCLEKKEFITIIDMEEEGNVILLNSHEFEQPHLEKFEVDDPSRKMIVFTTAASCSKWMDRLLSNNRKHICIDIMWNHNDPFYERARLVVLYNGWLMLILRVPKTKGPDQKLYELIMDPKIMKFGFDAPAKAGKLSQWFESCNLKGIQDERKHFIVDADEYNWKNFRLLTFGVPLHRRVDCFLKEQPDSFYHFGNLDPNTKQGRTRLEYASHGVFTCWYFAEYMDTSEENKDIHTWATSHHPEGKTPILLEEPSDEEFEKCEKLAKKYDRVKLSLGPQLFYKPSVVNVKYKETKREDFTKLIMEWIQSKF</sequence>
<dbReference type="EMBL" id="PYSW02000013">
    <property type="protein sequence ID" value="KAG2387282.1"/>
    <property type="molecule type" value="Genomic_DNA"/>
</dbReference>
<evidence type="ECO:0000313" key="2">
    <source>
        <dbReference type="Proteomes" id="UP000816034"/>
    </source>
</evidence>
<name>A0AA88KRF2_NAELO</name>
<organism evidence="1 2">
    <name type="scientific">Naegleria lovaniensis</name>
    <name type="common">Amoeba</name>
    <dbReference type="NCBI Taxonomy" id="51637"/>
    <lineage>
        <taxon>Eukaryota</taxon>
        <taxon>Discoba</taxon>
        <taxon>Heterolobosea</taxon>
        <taxon>Tetramitia</taxon>
        <taxon>Eutetramitia</taxon>
        <taxon>Vahlkampfiidae</taxon>
        <taxon>Naegleria</taxon>
    </lineage>
</organism>
<dbReference type="AlphaFoldDB" id="A0AA88KRF2"/>
<reference evidence="1 2" key="1">
    <citation type="journal article" date="2018" name="BMC Genomics">
        <title>The genome of Naegleria lovaniensis, the basis for a comparative approach to unravel pathogenicity factors of the human pathogenic amoeba N. fowleri.</title>
        <authorList>
            <person name="Liechti N."/>
            <person name="Schurch N."/>
            <person name="Bruggmann R."/>
            <person name="Wittwer M."/>
        </authorList>
    </citation>
    <scope>NUCLEOTIDE SEQUENCE [LARGE SCALE GENOMIC DNA]</scope>
    <source>
        <strain evidence="1 2">ATCC 30569</strain>
    </source>
</reference>
<protein>
    <submittedName>
        <fullName evidence="1">Uncharacterized protein</fullName>
    </submittedName>
</protein>
<comment type="caution">
    <text evidence="1">The sequence shown here is derived from an EMBL/GenBank/DDBJ whole genome shotgun (WGS) entry which is preliminary data.</text>
</comment>
<dbReference type="Proteomes" id="UP000816034">
    <property type="component" value="Unassembled WGS sequence"/>
</dbReference>
<dbReference type="InterPro" id="IPR036397">
    <property type="entry name" value="RNaseH_sf"/>
</dbReference>
<accession>A0AA88KRF2</accession>
<proteinExistence type="predicted"/>
<evidence type="ECO:0000313" key="1">
    <source>
        <dbReference type="EMBL" id="KAG2387282.1"/>
    </source>
</evidence>